<protein>
    <submittedName>
        <fullName evidence="7">Zinc transporter ZIP14</fullName>
    </submittedName>
</protein>
<keyword evidence="3 6" id="KW-0812">Transmembrane</keyword>
<sequence length="270" mass="30216">MSNALLHLIPNALEIDPRDDFSNYIKFLYALVGVYSFLILEITLKTIFSWARRKPVPSLDTHCLHEHSSHFPEVETHTPVETENPQKKESNTKPFYQPVFMSGMVSSSAFLILLGDSIHNFIDGLIIGSSFAVSFRNGLTVSTAILFEEFAHELGDFAALLNSGMTKYQAVFWNLVATITNLIGSLIGVRIAVNTLVVSAIESYCGGMFLYISLVVMLPDVMSKVTHQSKGEKKEYIRRVFNSLFGILLGISIMVLMAFIPPYFFNSKDK</sequence>
<feature type="transmembrane region" description="Helical" evidence="6">
    <location>
        <begin position="197"/>
        <end position="219"/>
    </location>
</feature>
<evidence type="ECO:0000256" key="3">
    <source>
        <dbReference type="ARBA" id="ARBA00022692"/>
    </source>
</evidence>
<dbReference type="InterPro" id="IPR003689">
    <property type="entry name" value="ZIP"/>
</dbReference>
<evidence type="ECO:0000313" key="8">
    <source>
        <dbReference type="Proteomes" id="UP000031668"/>
    </source>
</evidence>
<dbReference type="GO" id="GO:0071578">
    <property type="term" value="P:zinc ion import across plasma membrane"/>
    <property type="evidence" value="ECO:0007669"/>
    <property type="project" value="TreeGrafter"/>
</dbReference>
<dbReference type="GO" id="GO:0140410">
    <property type="term" value="F:monoatomic cation:bicarbonate symporter activity"/>
    <property type="evidence" value="ECO:0007669"/>
    <property type="project" value="TreeGrafter"/>
</dbReference>
<feature type="transmembrane region" description="Helical" evidence="6">
    <location>
        <begin position="240"/>
        <end position="264"/>
    </location>
</feature>
<evidence type="ECO:0000256" key="2">
    <source>
        <dbReference type="ARBA" id="ARBA00006939"/>
    </source>
</evidence>
<keyword evidence="4 6" id="KW-1133">Transmembrane helix</keyword>
<name>A0A0C2J686_THEKT</name>
<dbReference type="OrthoDB" id="5989389at2759"/>
<evidence type="ECO:0000256" key="6">
    <source>
        <dbReference type="SAM" id="Phobius"/>
    </source>
</evidence>
<dbReference type="GO" id="GO:0005886">
    <property type="term" value="C:plasma membrane"/>
    <property type="evidence" value="ECO:0007669"/>
    <property type="project" value="TreeGrafter"/>
</dbReference>
<dbReference type="PANTHER" id="PTHR12191">
    <property type="entry name" value="SOLUTE CARRIER FAMILY 39"/>
    <property type="match status" value="1"/>
</dbReference>
<keyword evidence="8" id="KW-1185">Reference proteome</keyword>
<accession>A0A0C2J686</accession>
<dbReference type="GO" id="GO:0030003">
    <property type="term" value="P:intracellular monoatomic cation homeostasis"/>
    <property type="evidence" value="ECO:0007669"/>
    <property type="project" value="TreeGrafter"/>
</dbReference>
<evidence type="ECO:0000313" key="7">
    <source>
        <dbReference type="EMBL" id="KII64638.1"/>
    </source>
</evidence>
<proteinExistence type="inferred from homology"/>
<dbReference type="OMA" id="NRHENDH"/>
<dbReference type="Proteomes" id="UP000031668">
    <property type="component" value="Unassembled WGS sequence"/>
</dbReference>
<dbReference type="AlphaFoldDB" id="A0A0C2J686"/>
<gene>
    <name evidence="7" type="ORF">RF11_09838</name>
</gene>
<feature type="transmembrane region" description="Helical" evidence="6">
    <location>
        <begin position="168"/>
        <end position="191"/>
    </location>
</feature>
<evidence type="ECO:0000256" key="4">
    <source>
        <dbReference type="ARBA" id="ARBA00022989"/>
    </source>
</evidence>
<comment type="subcellular location">
    <subcellularLocation>
        <location evidence="1">Membrane</location>
        <topology evidence="1">Multi-pass membrane protein</topology>
    </subcellularLocation>
</comment>
<organism evidence="7 8">
    <name type="scientific">Thelohanellus kitauei</name>
    <name type="common">Myxosporean</name>
    <dbReference type="NCBI Taxonomy" id="669202"/>
    <lineage>
        <taxon>Eukaryota</taxon>
        <taxon>Metazoa</taxon>
        <taxon>Cnidaria</taxon>
        <taxon>Myxozoa</taxon>
        <taxon>Myxosporea</taxon>
        <taxon>Bivalvulida</taxon>
        <taxon>Platysporina</taxon>
        <taxon>Myxobolidae</taxon>
        <taxon>Thelohanellus</taxon>
    </lineage>
</organism>
<comment type="similarity">
    <text evidence="2">Belongs to the ZIP transporter (TC 2.A.5) family.</text>
</comment>
<dbReference type="GO" id="GO:0005385">
    <property type="term" value="F:zinc ion transmembrane transporter activity"/>
    <property type="evidence" value="ECO:0007669"/>
    <property type="project" value="TreeGrafter"/>
</dbReference>
<comment type="caution">
    <text evidence="7">The sequence shown here is derived from an EMBL/GenBank/DDBJ whole genome shotgun (WGS) entry which is preliminary data.</text>
</comment>
<dbReference type="Pfam" id="PF02535">
    <property type="entry name" value="Zip"/>
    <property type="match status" value="1"/>
</dbReference>
<evidence type="ECO:0000256" key="1">
    <source>
        <dbReference type="ARBA" id="ARBA00004141"/>
    </source>
</evidence>
<feature type="transmembrane region" description="Helical" evidence="6">
    <location>
        <begin position="27"/>
        <end position="44"/>
    </location>
</feature>
<keyword evidence="5 6" id="KW-0472">Membrane</keyword>
<dbReference type="InterPro" id="IPR050799">
    <property type="entry name" value="ZIP_Transporter"/>
</dbReference>
<dbReference type="PANTHER" id="PTHR12191:SF37">
    <property type="entry name" value="ZINC TRANSPORTER FOI"/>
    <property type="match status" value="1"/>
</dbReference>
<evidence type="ECO:0000256" key="5">
    <source>
        <dbReference type="ARBA" id="ARBA00023136"/>
    </source>
</evidence>
<dbReference type="EMBL" id="JWZT01004158">
    <property type="protein sequence ID" value="KII64638.1"/>
    <property type="molecule type" value="Genomic_DNA"/>
</dbReference>
<reference evidence="7 8" key="1">
    <citation type="journal article" date="2014" name="Genome Biol. Evol.">
        <title>The genome of the myxosporean Thelohanellus kitauei shows adaptations to nutrient acquisition within its fish host.</title>
        <authorList>
            <person name="Yang Y."/>
            <person name="Xiong J."/>
            <person name="Zhou Z."/>
            <person name="Huo F."/>
            <person name="Miao W."/>
            <person name="Ran C."/>
            <person name="Liu Y."/>
            <person name="Zhang J."/>
            <person name="Feng J."/>
            <person name="Wang M."/>
            <person name="Wang M."/>
            <person name="Wang L."/>
            <person name="Yao B."/>
        </authorList>
    </citation>
    <scope>NUCLEOTIDE SEQUENCE [LARGE SCALE GENOMIC DNA]</scope>
    <source>
        <strain evidence="7">Wuqing</strain>
    </source>
</reference>